<dbReference type="InParanoid" id="A0A5F8GRC4"/>
<accession>A0A5F8GRC4</accession>
<dbReference type="Bgee" id="ENSMODG00000044455">
    <property type="expression patterns" value="Expressed in kidney"/>
</dbReference>
<dbReference type="Proteomes" id="UP000002280">
    <property type="component" value="Chromosome 6"/>
</dbReference>
<dbReference type="Ensembl" id="ENSMODT00000054257.1">
    <property type="protein sequence ID" value="ENSMODP00000050015.1"/>
    <property type="gene ID" value="ENSMODG00000044455.1"/>
</dbReference>
<evidence type="ECO:0000313" key="1">
    <source>
        <dbReference type="Ensembl" id="ENSMODP00000050015.1"/>
    </source>
</evidence>
<reference evidence="1" key="2">
    <citation type="submission" date="2025-08" db="UniProtKB">
        <authorList>
            <consortium name="Ensembl"/>
        </authorList>
    </citation>
    <scope>IDENTIFICATION</scope>
</reference>
<protein>
    <submittedName>
        <fullName evidence="1">Uncharacterized protein</fullName>
    </submittedName>
</protein>
<dbReference type="AlphaFoldDB" id="A0A5F8GRC4"/>
<name>A0A5F8GRC4_MONDO</name>
<proteinExistence type="predicted"/>
<reference evidence="1" key="3">
    <citation type="submission" date="2025-09" db="UniProtKB">
        <authorList>
            <consortium name="Ensembl"/>
        </authorList>
    </citation>
    <scope>IDENTIFICATION</scope>
</reference>
<reference evidence="1 2" key="1">
    <citation type="journal article" date="2007" name="Nature">
        <title>Genome of the marsupial Monodelphis domestica reveals innovation in non-coding sequences.</title>
        <authorList>
            <person name="Mikkelsen T.S."/>
            <person name="Wakefield M.J."/>
            <person name="Aken B."/>
            <person name="Amemiya C.T."/>
            <person name="Chang J.L."/>
            <person name="Duke S."/>
            <person name="Garber M."/>
            <person name="Gentles A.J."/>
            <person name="Goodstadt L."/>
            <person name="Heger A."/>
            <person name="Jurka J."/>
            <person name="Kamal M."/>
            <person name="Mauceli E."/>
            <person name="Searle S.M."/>
            <person name="Sharpe T."/>
            <person name="Baker M.L."/>
            <person name="Batzer M.A."/>
            <person name="Benos P.V."/>
            <person name="Belov K."/>
            <person name="Clamp M."/>
            <person name="Cook A."/>
            <person name="Cuff J."/>
            <person name="Das R."/>
            <person name="Davidow L."/>
            <person name="Deakin J.E."/>
            <person name="Fazzari M.J."/>
            <person name="Glass J.L."/>
            <person name="Grabherr M."/>
            <person name="Greally J.M."/>
            <person name="Gu W."/>
            <person name="Hore T.A."/>
            <person name="Huttley G.A."/>
            <person name="Kleber M."/>
            <person name="Jirtle R.L."/>
            <person name="Koina E."/>
            <person name="Lee J.T."/>
            <person name="Mahony S."/>
            <person name="Marra M.A."/>
            <person name="Miller R.D."/>
            <person name="Nicholls R.D."/>
            <person name="Oda M."/>
            <person name="Papenfuss A.T."/>
            <person name="Parra Z.E."/>
            <person name="Pollock D.D."/>
            <person name="Ray D.A."/>
            <person name="Schein J.E."/>
            <person name="Speed T.P."/>
            <person name="Thompson K."/>
            <person name="VandeBerg J.L."/>
            <person name="Wade C.M."/>
            <person name="Walker J.A."/>
            <person name="Waters P.D."/>
            <person name="Webber C."/>
            <person name="Weidman J.R."/>
            <person name="Xie X."/>
            <person name="Zody M.C."/>
            <person name="Baldwin J."/>
            <person name="Abdouelleil A."/>
            <person name="Abdulkadir J."/>
            <person name="Abebe A."/>
            <person name="Abera B."/>
            <person name="Abreu J."/>
            <person name="Acer S.C."/>
            <person name="Aftuck L."/>
            <person name="Alexander A."/>
            <person name="An P."/>
            <person name="Anderson E."/>
            <person name="Anderson S."/>
            <person name="Arachi H."/>
            <person name="Azer M."/>
            <person name="Bachantsang P."/>
            <person name="Barry A."/>
            <person name="Bayul T."/>
            <person name="Berlin A."/>
            <person name="Bessette D."/>
            <person name="Bloom T."/>
            <person name="Bloom T."/>
            <person name="Boguslavskiy L."/>
            <person name="Bonnet C."/>
            <person name="Boukhgalter B."/>
            <person name="Bourzgui I."/>
            <person name="Brown A."/>
            <person name="Cahill P."/>
            <person name="Channer S."/>
            <person name="Cheshatsang Y."/>
            <person name="Chuda L."/>
            <person name="Citroen M."/>
            <person name="Collymore A."/>
            <person name="Cooke P."/>
            <person name="Costello M."/>
            <person name="D'Aco K."/>
            <person name="Daza R."/>
            <person name="De Haan G."/>
            <person name="DeGray S."/>
            <person name="DeMaso C."/>
            <person name="Dhargay N."/>
            <person name="Dooley K."/>
            <person name="Dooley E."/>
            <person name="Doricent M."/>
            <person name="Dorje P."/>
            <person name="Dorjee K."/>
            <person name="Dupes A."/>
            <person name="Elong R."/>
            <person name="Falk J."/>
            <person name="Farina A."/>
            <person name="Faro S."/>
            <person name="Ferguson D."/>
            <person name="Fisher S."/>
            <person name="Foley C.D."/>
            <person name="Franke A."/>
            <person name="Friedrich D."/>
            <person name="Gadbois L."/>
            <person name="Gearin G."/>
            <person name="Gearin C.R."/>
            <person name="Giannoukos G."/>
            <person name="Goode T."/>
            <person name="Graham J."/>
            <person name="Grandbois E."/>
            <person name="Grewal S."/>
            <person name="Gyaltsen K."/>
            <person name="Hafez N."/>
            <person name="Hagos B."/>
            <person name="Hall J."/>
            <person name="Henson C."/>
            <person name="Hollinger A."/>
            <person name="Honan T."/>
            <person name="Huard M.D."/>
            <person name="Hughes L."/>
            <person name="Hurhula B."/>
            <person name="Husby M.E."/>
            <person name="Kamat A."/>
            <person name="Kanga B."/>
            <person name="Kashin S."/>
            <person name="Khazanovich D."/>
            <person name="Kisner P."/>
            <person name="Lance K."/>
            <person name="Lara M."/>
            <person name="Lee W."/>
            <person name="Lennon N."/>
            <person name="Letendre F."/>
            <person name="LeVine R."/>
            <person name="Lipovsky A."/>
            <person name="Liu X."/>
            <person name="Liu J."/>
            <person name="Liu S."/>
            <person name="Lokyitsang T."/>
            <person name="Lokyitsang Y."/>
            <person name="Lubonja R."/>
            <person name="Lui A."/>
            <person name="MacDonald P."/>
            <person name="Magnisalis V."/>
            <person name="Maru K."/>
            <person name="Matthews C."/>
            <person name="McCusker W."/>
            <person name="McDonough S."/>
            <person name="Mehta T."/>
            <person name="Meldrim J."/>
            <person name="Meneus L."/>
            <person name="Mihai O."/>
            <person name="Mihalev A."/>
            <person name="Mihova T."/>
            <person name="Mittelman R."/>
            <person name="Mlenga V."/>
            <person name="Montmayeur A."/>
            <person name="Mulrain L."/>
            <person name="Navidi A."/>
            <person name="Naylor J."/>
            <person name="Negash T."/>
            <person name="Nguyen T."/>
            <person name="Nguyen N."/>
            <person name="Nicol R."/>
            <person name="Norbu C."/>
            <person name="Norbu N."/>
            <person name="Novod N."/>
            <person name="O'Neill B."/>
            <person name="Osman S."/>
            <person name="Markiewicz E."/>
            <person name="Oyono O.L."/>
            <person name="Patti C."/>
            <person name="Phunkhang P."/>
            <person name="Pierre F."/>
            <person name="Priest M."/>
            <person name="Raghuraman S."/>
            <person name="Rege F."/>
            <person name="Reyes R."/>
            <person name="Rise C."/>
            <person name="Rogov P."/>
            <person name="Ross K."/>
            <person name="Ryan E."/>
            <person name="Settipalli S."/>
            <person name="Shea T."/>
            <person name="Sherpa N."/>
            <person name="Shi L."/>
            <person name="Shih D."/>
            <person name="Sparrow T."/>
            <person name="Spaulding J."/>
            <person name="Stalker J."/>
            <person name="Stange-Thomann N."/>
            <person name="Stavropoulos S."/>
            <person name="Stone C."/>
            <person name="Strader C."/>
            <person name="Tesfaye S."/>
            <person name="Thomson T."/>
            <person name="Thoulutsang Y."/>
            <person name="Thoulutsang D."/>
            <person name="Topham K."/>
            <person name="Topping I."/>
            <person name="Tsamla T."/>
            <person name="Vassiliev H."/>
            <person name="Vo A."/>
            <person name="Wangchuk T."/>
            <person name="Wangdi T."/>
            <person name="Weiand M."/>
            <person name="Wilkinson J."/>
            <person name="Wilson A."/>
            <person name="Yadav S."/>
            <person name="Young G."/>
            <person name="Yu Q."/>
            <person name="Zembek L."/>
            <person name="Zhong D."/>
            <person name="Zimmer A."/>
            <person name="Zwirko Z."/>
            <person name="Jaffe D.B."/>
            <person name="Alvarez P."/>
            <person name="Brockman W."/>
            <person name="Butler J."/>
            <person name="Chin C."/>
            <person name="Gnerre S."/>
            <person name="MacCallum I."/>
            <person name="Graves J.A."/>
            <person name="Ponting C.P."/>
            <person name="Breen M."/>
            <person name="Samollow P.B."/>
            <person name="Lander E.S."/>
            <person name="Lindblad-Toh K."/>
        </authorList>
    </citation>
    <scope>NUCLEOTIDE SEQUENCE [LARGE SCALE GENOMIC DNA]</scope>
</reference>
<keyword evidence="2" id="KW-1185">Reference proteome</keyword>
<evidence type="ECO:0000313" key="2">
    <source>
        <dbReference type="Proteomes" id="UP000002280"/>
    </source>
</evidence>
<organism evidence="1 2">
    <name type="scientific">Monodelphis domestica</name>
    <name type="common">Gray short-tailed opossum</name>
    <dbReference type="NCBI Taxonomy" id="13616"/>
    <lineage>
        <taxon>Eukaryota</taxon>
        <taxon>Metazoa</taxon>
        <taxon>Chordata</taxon>
        <taxon>Craniata</taxon>
        <taxon>Vertebrata</taxon>
        <taxon>Euteleostomi</taxon>
        <taxon>Mammalia</taxon>
        <taxon>Metatheria</taxon>
        <taxon>Didelphimorphia</taxon>
        <taxon>Didelphidae</taxon>
        <taxon>Monodelphis</taxon>
    </lineage>
</organism>
<sequence>MFPFEAATPTGISASCYRSIKGGAGRPLELGDFRMEGIFSSKYVPKYAPIADDETEKTRKGSSICFLLLWQFSYFWSIKLWEPTKEIEIPFLIFLMIKSQAKAN</sequence>